<dbReference type="InterPro" id="IPR056750">
    <property type="entry name" value="RRM_ESF1"/>
</dbReference>
<evidence type="ECO:0000256" key="1">
    <source>
        <dbReference type="ARBA" id="ARBA00004604"/>
    </source>
</evidence>
<keyword evidence="4" id="KW-0539">Nucleus</keyword>
<reference evidence="8 9" key="1">
    <citation type="journal article" date="2020" name="Elife">
        <title>Loss of centromere function drives karyotype evolution in closely related Malassezia species.</title>
        <authorList>
            <person name="Sankaranarayanan S.R."/>
            <person name="Ianiri G."/>
            <person name="Coelho M.A."/>
            <person name="Reza M.H."/>
            <person name="Thimmappa B.C."/>
            <person name="Ganguly P."/>
            <person name="Vadnala R.N."/>
            <person name="Sun S."/>
            <person name="Siddharthan R."/>
            <person name="Tellgren-Roth C."/>
            <person name="Dawson T.L."/>
            <person name="Heitman J."/>
            <person name="Sanyal K."/>
        </authorList>
    </citation>
    <scope>NUCLEOTIDE SEQUENCE [LARGE SCALE GENOMIC DNA]</scope>
    <source>
        <strain evidence="8">CBS14141</strain>
    </source>
</reference>
<evidence type="ECO:0000313" key="9">
    <source>
        <dbReference type="Proteomes" id="UP000818624"/>
    </source>
</evidence>
<feature type="compositionally biased region" description="Basic and acidic residues" evidence="5">
    <location>
        <begin position="583"/>
        <end position="598"/>
    </location>
</feature>
<dbReference type="EMBL" id="CP046235">
    <property type="protein sequence ID" value="WFD47095.1"/>
    <property type="molecule type" value="Genomic_DNA"/>
</dbReference>
<feature type="region of interest" description="Disordered" evidence="5">
    <location>
        <begin position="50"/>
        <end position="135"/>
    </location>
</feature>
<dbReference type="InterPro" id="IPR012580">
    <property type="entry name" value="NUC153"/>
</dbReference>
<feature type="domain" description="ESF1 RRM" evidence="7">
    <location>
        <begin position="169"/>
        <end position="335"/>
    </location>
</feature>
<protein>
    <submittedName>
        <fullName evidence="8">Pre-rRNA-processing protein esf1</fullName>
    </submittedName>
</protein>
<organism evidence="8 9">
    <name type="scientific">Malassezia furfur</name>
    <name type="common">Pityriasis versicolor infection agent</name>
    <name type="synonym">Pityrosporum furfur</name>
    <dbReference type="NCBI Taxonomy" id="55194"/>
    <lineage>
        <taxon>Eukaryota</taxon>
        <taxon>Fungi</taxon>
        <taxon>Dikarya</taxon>
        <taxon>Basidiomycota</taxon>
        <taxon>Ustilaginomycotina</taxon>
        <taxon>Malasseziomycetes</taxon>
        <taxon>Malasseziales</taxon>
        <taxon>Malasseziaceae</taxon>
        <taxon>Malassezia</taxon>
    </lineage>
</organism>
<feature type="compositionally biased region" description="Low complexity" evidence="5">
    <location>
        <begin position="536"/>
        <end position="546"/>
    </location>
</feature>
<dbReference type="Proteomes" id="UP000818624">
    <property type="component" value="Chromosome 2"/>
</dbReference>
<evidence type="ECO:0000313" key="8">
    <source>
        <dbReference type="EMBL" id="WFD47095.1"/>
    </source>
</evidence>
<feature type="compositionally biased region" description="Basic residues" evidence="5">
    <location>
        <begin position="599"/>
        <end position="611"/>
    </location>
</feature>
<feature type="compositionally biased region" description="Polar residues" evidence="5">
    <location>
        <begin position="620"/>
        <end position="630"/>
    </location>
</feature>
<gene>
    <name evidence="8" type="primary">ESF1</name>
    <name evidence="8" type="ORF">GLX27_001741</name>
</gene>
<dbReference type="InterPro" id="IPR039754">
    <property type="entry name" value="Esf1"/>
</dbReference>
<feature type="compositionally biased region" description="Low complexity" evidence="5">
    <location>
        <begin position="668"/>
        <end position="691"/>
    </location>
</feature>
<evidence type="ECO:0000259" key="7">
    <source>
        <dbReference type="Pfam" id="PF25121"/>
    </source>
</evidence>
<comment type="similarity">
    <text evidence="2">Belongs to the ESF1 family.</text>
</comment>
<feature type="compositionally biased region" description="Basic and acidic residues" evidence="5">
    <location>
        <begin position="471"/>
        <end position="488"/>
    </location>
</feature>
<feature type="region of interest" description="Disordered" evidence="5">
    <location>
        <begin position="429"/>
        <end position="632"/>
    </location>
</feature>
<feature type="compositionally biased region" description="Basic residues" evidence="5">
    <location>
        <begin position="550"/>
        <end position="561"/>
    </location>
</feature>
<feature type="compositionally biased region" description="Basic and acidic residues" evidence="5">
    <location>
        <begin position="13"/>
        <end position="29"/>
    </location>
</feature>
<feature type="compositionally biased region" description="Basic and acidic residues" evidence="5">
    <location>
        <begin position="337"/>
        <end position="356"/>
    </location>
</feature>
<comment type="subcellular location">
    <subcellularLocation>
        <location evidence="1">Nucleus</location>
        <location evidence="1">Nucleolus</location>
    </subcellularLocation>
</comment>
<feature type="compositionally biased region" description="Basic and acidic residues" evidence="5">
    <location>
        <begin position="50"/>
        <end position="83"/>
    </location>
</feature>
<evidence type="ECO:0000256" key="3">
    <source>
        <dbReference type="ARBA" id="ARBA00023054"/>
    </source>
</evidence>
<feature type="region of interest" description="Disordered" evidence="5">
    <location>
        <begin position="333"/>
        <end position="356"/>
    </location>
</feature>
<keyword evidence="3" id="KW-0175">Coiled coil</keyword>
<proteinExistence type="inferred from homology"/>
<name>A0ABY8ENG0_MALFU</name>
<feature type="compositionally biased region" description="Basic residues" evidence="5">
    <location>
        <begin position="697"/>
        <end position="713"/>
    </location>
</feature>
<dbReference type="PANTHER" id="PTHR12202:SF0">
    <property type="entry name" value="ESF1 HOMOLOG"/>
    <property type="match status" value="1"/>
</dbReference>
<feature type="domain" description="NUC153" evidence="6">
    <location>
        <begin position="632"/>
        <end position="660"/>
    </location>
</feature>
<accession>A0ABY8ENG0</accession>
<sequence>MAPSTGRGASDTRFARAHTDPRFRRARRDDTKVVLDDRFKDVLQKKKGRALDRFGRRTRNENDDLRRMYRLEDAPGDAARGEVELESSSDEEDEEEEGEDEDEDEDEDNAGPVVIGRKEAVRRAEAYDSDDSIDLNEEDEFDPEVVAALDREAAEPARERDAVARGDDTCRLAVVNMDWDHVHARDLYKVFASLVHPHATRTAGDAAPVPAGRAGRTHDALAAVRGQVRSVRVYVSDFGRERLAKEDVEGPPRAIFKSARGKDDAVYGADEGAEFDEDALRAYQLERLRYYYAIATFDSKESARFVYNEIDGTEMERSANVFDLRFVPDDMTFPDGEDGRDADFRDEATHDPTHYEGLDYKTDALRHSRVRLTWDQDDPRRSKVTQAAHRNAHDLHDDDVRTYLASDSEDDDSAHAQSRDKLRSLLTAEQPSAFDDADDEESMYAPKSRANEGDMQITFVPALAPGAQTKSAEEETTIERYLRKQKEKRERKKAKARAADAPEPAEDDAERTAGAGADAELTFDDPFFASNDGDLEAALAAETGADAGDKKRKERKERKERKKPEAPAAPDAADAGSDAGSDAEQHFSLHDIVRAEKRQNKKLSKQQRKREARRDAERTPLTQPSFTMDTQDPRFAAIKEDYRFAIDPHHPGFVKTAGMQQLLDASRAANAKQTGAAAPPAAPPARTADLASLVSSVKRHGAPSDRRAKRARS</sequence>
<keyword evidence="9" id="KW-1185">Reference proteome</keyword>
<evidence type="ECO:0000259" key="6">
    <source>
        <dbReference type="Pfam" id="PF08159"/>
    </source>
</evidence>
<feature type="compositionally biased region" description="Basic and acidic residues" evidence="5">
    <location>
        <begin position="116"/>
        <end position="126"/>
    </location>
</feature>
<feature type="region of interest" description="Disordered" evidence="5">
    <location>
        <begin position="666"/>
        <end position="713"/>
    </location>
</feature>
<feature type="compositionally biased region" description="Acidic residues" evidence="5">
    <location>
        <begin position="84"/>
        <end position="109"/>
    </location>
</feature>
<dbReference type="Pfam" id="PF08159">
    <property type="entry name" value="NUC153"/>
    <property type="match status" value="1"/>
</dbReference>
<evidence type="ECO:0000256" key="4">
    <source>
        <dbReference type="ARBA" id="ARBA00023242"/>
    </source>
</evidence>
<feature type="region of interest" description="Disordered" evidence="5">
    <location>
        <begin position="377"/>
        <end position="396"/>
    </location>
</feature>
<dbReference type="Pfam" id="PF25121">
    <property type="entry name" value="RRM_ESF1"/>
    <property type="match status" value="1"/>
</dbReference>
<evidence type="ECO:0000256" key="5">
    <source>
        <dbReference type="SAM" id="MobiDB-lite"/>
    </source>
</evidence>
<dbReference type="PANTHER" id="PTHR12202">
    <property type="entry name" value="ESF1 HOMOLOG"/>
    <property type="match status" value="1"/>
</dbReference>
<feature type="region of interest" description="Disordered" evidence="5">
    <location>
        <begin position="1"/>
        <end position="29"/>
    </location>
</feature>
<feature type="compositionally biased region" description="Low complexity" evidence="5">
    <location>
        <begin position="566"/>
        <end position="582"/>
    </location>
</feature>
<evidence type="ECO:0000256" key="2">
    <source>
        <dbReference type="ARBA" id="ARBA00009087"/>
    </source>
</evidence>